<evidence type="ECO:0008006" key="5">
    <source>
        <dbReference type="Google" id="ProtNLM"/>
    </source>
</evidence>
<accession>A0AAU1UPI9</accession>
<dbReference type="EMBL" id="CP108195">
    <property type="protein sequence ID" value="WTS09759.1"/>
    <property type="molecule type" value="Genomic_DNA"/>
</dbReference>
<gene>
    <name evidence="2" type="ORF">OHU69_00475</name>
    <name evidence="3" type="ORF">OHU69_50195</name>
    <name evidence="4" type="ORF">OHU69_50690</name>
</gene>
<name>A0AAU1UPI9_9ACTN</name>
<proteinExistence type="predicted"/>
<dbReference type="InterPro" id="IPR009057">
    <property type="entry name" value="Homeodomain-like_sf"/>
</dbReference>
<dbReference type="SUPFAM" id="SSF46689">
    <property type="entry name" value="Homeodomain-like"/>
    <property type="match status" value="1"/>
</dbReference>
<feature type="region of interest" description="Disordered" evidence="1">
    <location>
        <begin position="49"/>
        <end position="70"/>
    </location>
</feature>
<protein>
    <recommendedName>
        <fullName evidence="5">Transposase</fullName>
    </recommendedName>
</protein>
<dbReference type="AlphaFoldDB" id="A0AAU1UPI9"/>
<evidence type="ECO:0000313" key="4">
    <source>
        <dbReference type="EMBL" id="WTS19158.1"/>
    </source>
</evidence>
<evidence type="ECO:0000313" key="3">
    <source>
        <dbReference type="EMBL" id="WTS18414.1"/>
    </source>
</evidence>
<evidence type="ECO:0000313" key="2">
    <source>
        <dbReference type="EMBL" id="WTS09759.1"/>
    </source>
</evidence>
<dbReference type="EMBL" id="CP108195">
    <property type="protein sequence ID" value="WTS18414.1"/>
    <property type="molecule type" value="Genomic_DNA"/>
</dbReference>
<evidence type="ECO:0000256" key="1">
    <source>
        <dbReference type="SAM" id="MobiDB-lite"/>
    </source>
</evidence>
<sequence length="167" mass="18909">MTATRKPPQTRPAEAFEAARTKALESLSLLVGRVQACTALGLSRATWYRHHRKSPAPARPNRERKRHPRALTETEEAKVLAVLRSAEFVDMAPAEICAVLLDRGVYLCSEATMYRILRKHGEVRERRRQATHPPRKKPELIATAPNRVWSCRVAGRNLTSRPSQNRA</sequence>
<reference evidence="4" key="1">
    <citation type="submission" date="2022-10" db="EMBL/GenBank/DDBJ databases">
        <title>The complete genomes of actinobacterial strains from the NBC collection.</title>
        <authorList>
            <person name="Joergensen T.S."/>
            <person name="Alvarez Arevalo M."/>
            <person name="Sterndorff E.B."/>
            <person name="Faurdal D."/>
            <person name="Vuksanovic O."/>
            <person name="Mourched A.-S."/>
            <person name="Charusanti P."/>
            <person name="Shaw S."/>
            <person name="Blin K."/>
            <person name="Weber T."/>
        </authorList>
    </citation>
    <scope>NUCLEOTIDE SEQUENCE</scope>
    <source>
        <strain evidence="4">NBC_00119</strain>
    </source>
</reference>
<dbReference type="EMBL" id="CP108196">
    <property type="protein sequence ID" value="WTS19158.1"/>
    <property type="molecule type" value="Genomic_DNA"/>
</dbReference>
<organism evidence="4">
    <name type="scientific">Streptomyces sp. NBC_00119</name>
    <dbReference type="NCBI Taxonomy" id="2975659"/>
    <lineage>
        <taxon>Bacteria</taxon>
        <taxon>Bacillati</taxon>
        <taxon>Actinomycetota</taxon>
        <taxon>Actinomycetes</taxon>
        <taxon>Kitasatosporales</taxon>
        <taxon>Streptomycetaceae</taxon>
        <taxon>Streptomyces</taxon>
    </lineage>
</organism>